<dbReference type="AlphaFoldDB" id="A0A9P6L0B7"/>
<evidence type="ECO:0000256" key="1">
    <source>
        <dbReference type="SAM" id="Phobius"/>
    </source>
</evidence>
<protein>
    <submittedName>
        <fullName evidence="2">Uncharacterized protein</fullName>
    </submittedName>
</protein>
<evidence type="ECO:0000313" key="3">
    <source>
        <dbReference type="Proteomes" id="UP000740883"/>
    </source>
</evidence>
<dbReference type="EMBL" id="SBJO01000017">
    <property type="protein sequence ID" value="KAF9764542.1"/>
    <property type="molecule type" value="Genomic_DNA"/>
</dbReference>
<organism evidence="2 3">
    <name type="scientific">Nosema granulosis</name>
    <dbReference type="NCBI Taxonomy" id="83296"/>
    <lineage>
        <taxon>Eukaryota</taxon>
        <taxon>Fungi</taxon>
        <taxon>Fungi incertae sedis</taxon>
        <taxon>Microsporidia</taxon>
        <taxon>Nosematidae</taxon>
        <taxon>Nosema</taxon>
    </lineage>
</organism>
<reference evidence="2 3" key="1">
    <citation type="journal article" date="2020" name="Genome Biol. Evol.">
        <title>Comparative genomics of strictly vertically transmitted, feminizing microsporidia endosymbionts of amphipod crustaceans.</title>
        <authorList>
            <person name="Cormier A."/>
            <person name="Chebbi M.A."/>
            <person name="Giraud I."/>
            <person name="Wattier R."/>
            <person name="Teixeira M."/>
            <person name="Gilbert C."/>
            <person name="Rigaud T."/>
            <person name="Cordaux R."/>
        </authorList>
    </citation>
    <scope>NUCLEOTIDE SEQUENCE [LARGE SCALE GENOMIC DNA]</scope>
    <source>
        <strain evidence="2 3">Ou3-Ou53</strain>
    </source>
</reference>
<keyword evidence="1" id="KW-0472">Membrane</keyword>
<sequence>MYISYYLVVIFTAHESQLVRESNHCVALNIEEENLNILQSSKIISSDNSDNTIDLKNLLITEKNSTNIQSNNQTIFQKIKILMENNNIIAILFGIMFICLGSTIAYNFKDVSLSSAITSLFLGLFFGVNIVIGAFLYQKKQ</sequence>
<feature type="transmembrane region" description="Helical" evidence="1">
    <location>
        <begin position="88"/>
        <end position="108"/>
    </location>
</feature>
<name>A0A9P6L0B7_9MICR</name>
<keyword evidence="1" id="KW-1133">Transmembrane helix</keyword>
<evidence type="ECO:0000313" key="2">
    <source>
        <dbReference type="EMBL" id="KAF9764542.1"/>
    </source>
</evidence>
<gene>
    <name evidence="2" type="ORF">NGRA_0468</name>
</gene>
<comment type="caution">
    <text evidence="2">The sequence shown here is derived from an EMBL/GenBank/DDBJ whole genome shotgun (WGS) entry which is preliminary data.</text>
</comment>
<feature type="transmembrane region" description="Helical" evidence="1">
    <location>
        <begin position="114"/>
        <end position="137"/>
    </location>
</feature>
<keyword evidence="3" id="KW-1185">Reference proteome</keyword>
<dbReference type="Proteomes" id="UP000740883">
    <property type="component" value="Unassembled WGS sequence"/>
</dbReference>
<keyword evidence="1" id="KW-0812">Transmembrane</keyword>
<proteinExistence type="predicted"/>
<accession>A0A9P6L0B7</accession>